<dbReference type="Proteomes" id="UP000310297">
    <property type="component" value="Segment"/>
</dbReference>
<evidence type="ECO:0000313" key="2">
    <source>
        <dbReference type="Proteomes" id="UP000310297"/>
    </source>
</evidence>
<sequence>MANIVVGAIAPINPENILFIAKISTDL</sequence>
<accession>A0A482MKS3</accession>
<proteinExistence type="predicted"/>
<gene>
    <name evidence="1" type="ORF">kac68v162_gp044</name>
</gene>
<name>A0A482MKS3_9CAUD</name>
<reference evidence="1 2" key="1">
    <citation type="submission" date="2019-03" db="EMBL/GenBank/DDBJ databases">
        <title>Diversity and diversification of Nodularia spumigena cyanophages in the Baltic Sea.</title>
        <authorList>
            <person name="Sulcius S."/>
            <person name="Holmfeldt K."/>
            <person name="Simoliunas E."/>
        </authorList>
    </citation>
    <scope>NUCLEOTIDE SEQUENCE [LARGE SCALE GENOMIC DNA]</scope>
</reference>
<evidence type="ECO:0000313" key="1">
    <source>
        <dbReference type="EMBL" id="QBQ73892.1"/>
    </source>
</evidence>
<protein>
    <submittedName>
        <fullName evidence="1">Uncharacterized protein</fullName>
    </submittedName>
</protein>
<dbReference type="EMBL" id="MK605246">
    <property type="protein sequence ID" value="QBQ73892.1"/>
    <property type="molecule type" value="Genomic_DNA"/>
</dbReference>
<organism evidence="1 2">
    <name type="scientific">Nodularia phage vB_NspS-kac68v162</name>
    <dbReference type="NCBI Taxonomy" id="2557583"/>
    <lineage>
        <taxon>Viruses</taxon>
        <taxon>Duplodnaviria</taxon>
        <taxon>Heunggongvirae</taxon>
        <taxon>Uroviricota</taxon>
        <taxon>Caudoviricetes</taxon>
        <taxon>Ravarandavirus</taxon>
        <taxon>Ravarandavirus kac68v161</taxon>
    </lineage>
</organism>